<evidence type="ECO:0000256" key="4">
    <source>
        <dbReference type="ARBA" id="ARBA00022833"/>
    </source>
</evidence>
<feature type="coiled-coil region" evidence="6">
    <location>
        <begin position="1147"/>
        <end position="1174"/>
    </location>
</feature>
<evidence type="ECO:0000256" key="2">
    <source>
        <dbReference type="ARBA" id="ARBA00022723"/>
    </source>
</evidence>
<keyword evidence="4" id="KW-0862">Zinc</keyword>
<dbReference type="CDD" id="cd00084">
    <property type="entry name" value="HMG-box_SF"/>
    <property type="match status" value="1"/>
</dbReference>
<gene>
    <name evidence="9" type="ORF">CCMP2556_LOCUS31463</name>
</gene>
<evidence type="ECO:0000259" key="8">
    <source>
        <dbReference type="PROSITE" id="PS50064"/>
    </source>
</evidence>
<name>A0ABP0NNR1_9DINO</name>
<dbReference type="PROSITE" id="PS50064">
    <property type="entry name" value="ZF_PARP_2"/>
    <property type="match status" value="1"/>
</dbReference>
<evidence type="ECO:0000256" key="7">
    <source>
        <dbReference type="SAM" id="MobiDB-lite"/>
    </source>
</evidence>
<accession>A0ABP0NNR1</accession>
<evidence type="ECO:0000313" key="9">
    <source>
        <dbReference type="EMBL" id="CAK9064044.1"/>
    </source>
</evidence>
<sequence length="1281" mass="141249">MPFSDLWDTSEQKPEGQSSDEELRRLRRSQRTAKAREAAAQARVRKQFHAVDAGVVDSGQTQAQTRASILQSKYFTRRLFSPGISKEQDYQKIGSERGRCVFSLVQFIVELVKGLFTDSAGQPKPVEHIINAVIADDTDTRMKGAGLRSTIHTVCNTVQAVHVRMSPAGKDELWVSTNIPTPMLVLSSPQCGNIHAASTAMSIVCGAGIGSLLGKFGVSFHDVTPHPRVFRTEVMVGDALQANQASWKLERQLLASLRSQQGIQVTKLPEDSSIWKARAQWISRNFDSPGKIAKENLESILEFCNGDTCSPRVIHWCCGCCDSDEQALSKVLRLLVPLMGKGYPTPFLSRFKHFGPAISYIRVFCTLHGLLPRILLGLKDNCKPGAELVSMVDALLADTSISSGNFTEEDMQALVGGILDADVSYSVQNSVRKNMMIKAISAKDFDKHAVVMACVLGPIDYAINYLFSRTKALHQIANVGSANQKFSELVQKSRARFLHTIGGDLGRDLMRRYLGLLQKDLAESIDMGLDISNNSEVLHLAFNLILVGMSDSWRRLVHEFSCSPWNLFSLVGCDTATCLDTWRKLQEAANCCKHCLDDTFTCVLLSQYPYDDLRSLSQAELESVFCEVRQLLLDLAGTIPLSSDLVEVKNGVVQYAVSHRGKTQVKSPPTARETTFLQSCIKQFDLIQPLVQADTMPSKKTSSSILKMSGVQSTNQYSKDSGQDKKRQRVSQETPAEKTARLEKATSRKLRSLSGWNVFQKCHMEGAACNPSEYRIKLKEISAAWKALDAAGKEPYNIQAAHQQELRNRLAEEPLAAQTAQAGTAEIRALESQVDRNARKKLAARRLQLNVQAEAQHSWWTAPTQYADSSGALRKSAIDLATPDEDIQKFLQSSLHSDAGSTEMNSNDSILPQCLPGHCVNDPLFGCLNGLAKSFKHELSQRKLKPGTLLCFSSSLLRDSFACLLGVSQKKPILQTLMHVTFQANSDILFELVDGVPQVSTSHHLFRKFVGDATPNVMLDVQVWSYHMKWIDNRLLIASADELRDTFTLTSKPEVKKTTAPPQLLSLLKAARKRESRKNTKGKTRKTVKKVAQKSKASSTTMPQKKIQGSDSSGSESDSDSDSCGDQGDDIDLNAEANPIEAISDTVLSEQVAAKELEKEIAAADEAKEAAITQCQKGVPASSFFAKELGVLDVAFAASGRSTCLQCKLSINKNAVRFSWYHSRVRPHGWVHAECLFQIAVNTGLKEETRVKVKSISERSFGASEGNLQVEALRVLRALQS</sequence>
<keyword evidence="10" id="KW-1185">Reference proteome</keyword>
<dbReference type="SUPFAM" id="SSF57716">
    <property type="entry name" value="Glucocorticoid receptor-like (DNA-binding domain)"/>
    <property type="match status" value="1"/>
</dbReference>
<keyword evidence="2" id="KW-0479">Metal-binding</keyword>
<reference evidence="9 10" key="1">
    <citation type="submission" date="2024-02" db="EMBL/GenBank/DDBJ databases">
        <authorList>
            <person name="Chen Y."/>
            <person name="Shah S."/>
            <person name="Dougan E. K."/>
            <person name="Thang M."/>
            <person name="Chan C."/>
        </authorList>
    </citation>
    <scope>NUCLEOTIDE SEQUENCE [LARGE SCALE GENOMIC DNA]</scope>
</reference>
<feature type="compositionally biased region" description="Polar residues" evidence="7">
    <location>
        <begin position="701"/>
        <end position="720"/>
    </location>
</feature>
<dbReference type="Gene3D" id="3.30.1740.10">
    <property type="entry name" value="Zinc finger, PARP-type"/>
    <property type="match status" value="1"/>
</dbReference>
<feature type="compositionally biased region" description="Acidic residues" evidence="7">
    <location>
        <begin position="1117"/>
        <end position="1131"/>
    </location>
</feature>
<protein>
    <recommendedName>
        <fullName evidence="8">PARP-type domain-containing protein</fullName>
    </recommendedName>
</protein>
<comment type="caution">
    <text evidence="9">The sequence shown here is derived from an EMBL/GenBank/DDBJ whole genome shotgun (WGS) entry which is preliminary data.</text>
</comment>
<keyword evidence="3" id="KW-0863">Zinc-finger</keyword>
<keyword evidence="5" id="KW-0539">Nucleus</keyword>
<dbReference type="InterPro" id="IPR036957">
    <property type="entry name" value="Znf_PARP_sf"/>
</dbReference>
<keyword evidence="6" id="KW-0175">Coiled coil</keyword>
<dbReference type="EMBL" id="CAXAMN010021851">
    <property type="protein sequence ID" value="CAK9064044.1"/>
    <property type="molecule type" value="Genomic_DNA"/>
</dbReference>
<feature type="compositionally biased region" description="Basic residues" evidence="7">
    <location>
        <begin position="1070"/>
        <end position="1093"/>
    </location>
</feature>
<proteinExistence type="predicted"/>
<feature type="region of interest" description="Disordered" evidence="7">
    <location>
        <begin position="1060"/>
        <end position="1131"/>
    </location>
</feature>
<organism evidence="9 10">
    <name type="scientific">Durusdinium trenchii</name>
    <dbReference type="NCBI Taxonomy" id="1381693"/>
    <lineage>
        <taxon>Eukaryota</taxon>
        <taxon>Sar</taxon>
        <taxon>Alveolata</taxon>
        <taxon>Dinophyceae</taxon>
        <taxon>Suessiales</taxon>
        <taxon>Symbiodiniaceae</taxon>
        <taxon>Durusdinium</taxon>
    </lineage>
</organism>
<feature type="region of interest" description="Disordered" evidence="7">
    <location>
        <begin position="701"/>
        <end position="746"/>
    </location>
</feature>
<feature type="region of interest" description="Disordered" evidence="7">
    <location>
        <begin position="1"/>
        <end position="30"/>
    </location>
</feature>
<evidence type="ECO:0000256" key="6">
    <source>
        <dbReference type="SAM" id="Coils"/>
    </source>
</evidence>
<dbReference type="SMART" id="SM01336">
    <property type="entry name" value="zf-PARP"/>
    <property type="match status" value="1"/>
</dbReference>
<feature type="domain" description="PARP-type" evidence="8">
    <location>
        <begin position="1192"/>
        <end position="1281"/>
    </location>
</feature>
<comment type="subcellular location">
    <subcellularLocation>
        <location evidence="1">Nucleus</location>
    </subcellularLocation>
</comment>
<evidence type="ECO:0000256" key="1">
    <source>
        <dbReference type="ARBA" id="ARBA00004123"/>
    </source>
</evidence>
<evidence type="ECO:0000256" key="3">
    <source>
        <dbReference type="ARBA" id="ARBA00022771"/>
    </source>
</evidence>
<evidence type="ECO:0000256" key="5">
    <source>
        <dbReference type="ARBA" id="ARBA00023242"/>
    </source>
</evidence>
<dbReference type="InterPro" id="IPR001510">
    <property type="entry name" value="Znf_PARP"/>
</dbReference>
<evidence type="ECO:0000313" key="10">
    <source>
        <dbReference type="Proteomes" id="UP001642484"/>
    </source>
</evidence>
<feature type="compositionally biased region" description="Basic and acidic residues" evidence="7">
    <location>
        <begin position="735"/>
        <end position="746"/>
    </location>
</feature>
<dbReference type="Proteomes" id="UP001642484">
    <property type="component" value="Unassembled WGS sequence"/>
</dbReference>